<dbReference type="PANTHER" id="PTHR11346">
    <property type="entry name" value="GALECTIN"/>
    <property type="match status" value="1"/>
</dbReference>
<dbReference type="InterPro" id="IPR013320">
    <property type="entry name" value="ConA-like_dom_sf"/>
</dbReference>
<dbReference type="GO" id="GO:0030246">
    <property type="term" value="F:carbohydrate binding"/>
    <property type="evidence" value="ECO:0007669"/>
    <property type="project" value="UniProtKB-UniRule"/>
</dbReference>
<keyword evidence="1 2" id="KW-0430">Lectin</keyword>
<evidence type="ECO:0000313" key="4">
    <source>
        <dbReference type="EMBL" id="KAF3694415.1"/>
    </source>
</evidence>
<name>A0A6G1PVW9_CHAAH</name>
<sequence length="129" mass="14278">MLKTTFGIGQTLTITGIPTLKATHFAVNIGPDEDDVALHVNPRFDYYGDQKQVVFNSCQGGSWEEEIREGEFPFFHGTEFKIVIKFTGKDFVVSFSDGSNVVFPNRIGLQQYSVISVDGDCSITSFAIV</sequence>
<evidence type="ECO:0000313" key="5">
    <source>
        <dbReference type="Proteomes" id="UP000503349"/>
    </source>
</evidence>
<dbReference type="PROSITE" id="PS51304">
    <property type="entry name" value="GALECTIN"/>
    <property type="match status" value="1"/>
</dbReference>
<reference evidence="5" key="2">
    <citation type="submission" date="2019-02" db="EMBL/GenBank/DDBJ databases">
        <title>Opniocepnalus argus Var Kimnra genome.</title>
        <authorList>
            <person name="Zhou C."/>
            <person name="Xiao S."/>
        </authorList>
    </citation>
    <scope>NUCLEOTIDE SEQUENCE [LARGE SCALE GENOMIC DNA]</scope>
</reference>
<evidence type="ECO:0000256" key="1">
    <source>
        <dbReference type="ARBA" id="ARBA00022734"/>
    </source>
</evidence>
<dbReference type="FunFam" id="2.60.120.200:FF:000021">
    <property type="entry name" value="Galectin"/>
    <property type="match status" value="1"/>
</dbReference>
<dbReference type="SMART" id="SM00276">
    <property type="entry name" value="GLECT"/>
    <property type="match status" value="1"/>
</dbReference>
<accession>A0A6G1PVW9</accession>
<keyword evidence="5" id="KW-1185">Reference proteome</keyword>
<gene>
    <name evidence="4" type="ORF">EXN66_Car010091</name>
</gene>
<feature type="domain" description="Galectin" evidence="3">
    <location>
        <begin position="1"/>
        <end position="129"/>
    </location>
</feature>
<dbReference type="PANTHER" id="PTHR11346:SF112">
    <property type="entry name" value="GALECTIN"/>
    <property type="match status" value="1"/>
</dbReference>
<dbReference type="Gene3D" id="2.60.120.200">
    <property type="match status" value="1"/>
</dbReference>
<dbReference type="SUPFAM" id="SSF49899">
    <property type="entry name" value="Concanavalin A-like lectins/glucanases"/>
    <property type="match status" value="1"/>
</dbReference>
<dbReference type="EMBL" id="CM015721">
    <property type="protein sequence ID" value="KAF3694415.1"/>
    <property type="molecule type" value="Genomic_DNA"/>
</dbReference>
<protein>
    <recommendedName>
        <fullName evidence="2">Galectin</fullName>
    </recommendedName>
</protein>
<dbReference type="InterPro" id="IPR044156">
    <property type="entry name" value="Galectin-like"/>
</dbReference>
<dbReference type="Proteomes" id="UP000503349">
    <property type="component" value="Chromosome 10"/>
</dbReference>
<dbReference type="GO" id="GO:0005615">
    <property type="term" value="C:extracellular space"/>
    <property type="evidence" value="ECO:0007669"/>
    <property type="project" value="TreeGrafter"/>
</dbReference>
<dbReference type="InterPro" id="IPR001079">
    <property type="entry name" value="Galectin_CRD"/>
</dbReference>
<proteinExistence type="predicted"/>
<dbReference type="GO" id="GO:0016936">
    <property type="term" value="F:galactoside binding"/>
    <property type="evidence" value="ECO:0007669"/>
    <property type="project" value="TreeGrafter"/>
</dbReference>
<evidence type="ECO:0000256" key="2">
    <source>
        <dbReference type="RuleBase" id="RU102079"/>
    </source>
</evidence>
<dbReference type="SMART" id="SM00908">
    <property type="entry name" value="Gal-bind_lectin"/>
    <property type="match status" value="1"/>
</dbReference>
<organism evidence="4 5">
    <name type="scientific">Channa argus</name>
    <name type="common">Northern snakehead</name>
    <name type="synonym">Ophicephalus argus</name>
    <dbReference type="NCBI Taxonomy" id="215402"/>
    <lineage>
        <taxon>Eukaryota</taxon>
        <taxon>Metazoa</taxon>
        <taxon>Chordata</taxon>
        <taxon>Craniata</taxon>
        <taxon>Vertebrata</taxon>
        <taxon>Euteleostomi</taxon>
        <taxon>Actinopterygii</taxon>
        <taxon>Neopterygii</taxon>
        <taxon>Teleostei</taxon>
        <taxon>Neoteleostei</taxon>
        <taxon>Acanthomorphata</taxon>
        <taxon>Anabantaria</taxon>
        <taxon>Anabantiformes</taxon>
        <taxon>Channoidei</taxon>
        <taxon>Channidae</taxon>
        <taxon>Channa</taxon>
    </lineage>
</organism>
<dbReference type="GO" id="GO:0043236">
    <property type="term" value="F:laminin binding"/>
    <property type="evidence" value="ECO:0007669"/>
    <property type="project" value="TreeGrafter"/>
</dbReference>
<reference evidence="4 5" key="1">
    <citation type="submission" date="2019-02" db="EMBL/GenBank/DDBJ databases">
        <title>Opniocepnalus argus genome.</title>
        <authorList>
            <person name="Zhou C."/>
            <person name="Xiao S."/>
        </authorList>
    </citation>
    <scope>NUCLEOTIDE SEQUENCE [LARGE SCALE GENOMIC DNA]</scope>
    <source>
        <strain evidence="4">OARG1902GOOAL</strain>
        <tissue evidence="4">Muscle</tissue>
    </source>
</reference>
<dbReference type="CDD" id="cd00070">
    <property type="entry name" value="GLECT"/>
    <property type="match status" value="1"/>
</dbReference>
<dbReference type="AlphaFoldDB" id="A0A6G1PVW9"/>
<dbReference type="Pfam" id="PF00337">
    <property type="entry name" value="Gal-bind_lectin"/>
    <property type="match status" value="1"/>
</dbReference>
<evidence type="ECO:0000259" key="3">
    <source>
        <dbReference type="PROSITE" id="PS51304"/>
    </source>
</evidence>